<dbReference type="Proteomes" id="UP001372338">
    <property type="component" value="Unassembled WGS sequence"/>
</dbReference>
<reference evidence="1 2" key="1">
    <citation type="submission" date="2024-01" db="EMBL/GenBank/DDBJ databases">
        <title>The genomes of 5 underutilized Papilionoideae crops provide insights into root nodulation and disease resistanc.</title>
        <authorList>
            <person name="Yuan L."/>
        </authorList>
    </citation>
    <scope>NUCLEOTIDE SEQUENCE [LARGE SCALE GENOMIC DNA]</scope>
    <source>
        <strain evidence="1">ZHUSHIDOU_FW_LH</strain>
        <tissue evidence="1">Leaf</tissue>
    </source>
</reference>
<gene>
    <name evidence="1" type="ORF">RIF29_40209</name>
</gene>
<evidence type="ECO:0000313" key="1">
    <source>
        <dbReference type="EMBL" id="KAK7245369.1"/>
    </source>
</evidence>
<protein>
    <submittedName>
        <fullName evidence="1">Uncharacterized protein</fullName>
    </submittedName>
</protein>
<accession>A0AAN9HQG2</accession>
<proteinExistence type="predicted"/>
<dbReference type="AlphaFoldDB" id="A0AAN9HQG2"/>
<comment type="caution">
    <text evidence="1">The sequence shown here is derived from an EMBL/GenBank/DDBJ whole genome shotgun (WGS) entry which is preliminary data.</text>
</comment>
<name>A0AAN9HQG2_CROPI</name>
<sequence>MGAQRIFALEEEEDLALESGPLEEEEDLSSYVSYDSRFDSIHDSKNRSSETRCESRFNYHVADCKMLLHVSQIKTSEVAQFFN</sequence>
<organism evidence="1 2">
    <name type="scientific">Crotalaria pallida</name>
    <name type="common">Smooth rattlebox</name>
    <name type="synonym">Crotalaria striata</name>
    <dbReference type="NCBI Taxonomy" id="3830"/>
    <lineage>
        <taxon>Eukaryota</taxon>
        <taxon>Viridiplantae</taxon>
        <taxon>Streptophyta</taxon>
        <taxon>Embryophyta</taxon>
        <taxon>Tracheophyta</taxon>
        <taxon>Spermatophyta</taxon>
        <taxon>Magnoliopsida</taxon>
        <taxon>eudicotyledons</taxon>
        <taxon>Gunneridae</taxon>
        <taxon>Pentapetalae</taxon>
        <taxon>rosids</taxon>
        <taxon>fabids</taxon>
        <taxon>Fabales</taxon>
        <taxon>Fabaceae</taxon>
        <taxon>Papilionoideae</taxon>
        <taxon>50 kb inversion clade</taxon>
        <taxon>genistoids sensu lato</taxon>
        <taxon>core genistoids</taxon>
        <taxon>Crotalarieae</taxon>
        <taxon>Crotalaria</taxon>
    </lineage>
</organism>
<evidence type="ECO:0000313" key="2">
    <source>
        <dbReference type="Proteomes" id="UP001372338"/>
    </source>
</evidence>
<keyword evidence="2" id="KW-1185">Reference proteome</keyword>
<dbReference type="EMBL" id="JAYWIO010000008">
    <property type="protein sequence ID" value="KAK7245369.1"/>
    <property type="molecule type" value="Genomic_DNA"/>
</dbReference>